<organism evidence="2 3">
    <name type="scientific">Virgibacillus necropolis</name>
    <dbReference type="NCBI Taxonomy" id="163877"/>
    <lineage>
        <taxon>Bacteria</taxon>
        <taxon>Bacillati</taxon>
        <taxon>Bacillota</taxon>
        <taxon>Bacilli</taxon>
        <taxon>Bacillales</taxon>
        <taxon>Bacillaceae</taxon>
        <taxon>Virgibacillus</taxon>
    </lineage>
</organism>
<reference evidence="2 3" key="1">
    <citation type="journal article" date="2003" name="Int. J. Syst. Evol. Microbiol.">
        <title>Virgibacillus carmonensis sp. nov., Virgibacillus necropolis sp. nov. and Virgibacillus picturae sp. nov., three novel species isolated from deteriorated mural paintings, transfer of the species of the genus salibacillus to Virgibacillus, as Virgibacillus marismortui comb. nov. and Virgibacillus salexigens comb. nov., and emended description of the genus Virgibacillus.</title>
        <authorList>
            <person name="Heyrman J."/>
            <person name="Logan N.A."/>
            <person name="Busse H.J."/>
            <person name="Balcaen A."/>
            <person name="Lebbe L."/>
            <person name="Rodriguez-Diaz M."/>
            <person name="Swings J."/>
            <person name="De Vos P."/>
        </authorList>
    </citation>
    <scope>NUCLEOTIDE SEQUENCE [LARGE SCALE GENOMIC DNA]</scope>
    <source>
        <strain evidence="2 3">LMG 19488</strain>
    </source>
</reference>
<gene>
    <name evidence="2" type="ORF">CFK40_00615</name>
</gene>
<dbReference type="AlphaFoldDB" id="A0A221M7L8"/>
<keyword evidence="1" id="KW-1133">Transmembrane helix</keyword>
<keyword evidence="1" id="KW-0472">Membrane</keyword>
<dbReference type="Pfam" id="PF07949">
    <property type="entry name" value="YbbR"/>
    <property type="match status" value="3"/>
</dbReference>
<evidence type="ECO:0008006" key="4">
    <source>
        <dbReference type="Google" id="ProtNLM"/>
    </source>
</evidence>
<dbReference type="EMBL" id="CP022437">
    <property type="protein sequence ID" value="ASN03628.1"/>
    <property type="molecule type" value="Genomic_DNA"/>
</dbReference>
<dbReference type="Gene3D" id="2.170.120.30">
    <property type="match status" value="2"/>
</dbReference>
<protein>
    <recommendedName>
        <fullName evidence="4">YbbR-like domain-containing protein YbbR</fullName>
    </recommendedName>
</protein>
<dbReference type="PANTHER" id="PTHR37804:SF1">
    <property type="entry name" value="CDAA REGULATORY PROTEIN CDAR"/>
    <property type="match status" value="1"/>
</dbReference>
<dbReference type="OrthoDB" id="2960905at2"/>
<feature type="transmembrane region" description="Helical" evidence="1">
    <location>
        <begin position="9"/>
        <end position="31"/>
    </location>
</feature>
<dbReference type="Gene3D" id="2.170.120.40">
    <property type="entry name" value="YbbR-like domain"/>
    <property type="match status" value="2"/>
</dbReference>
<evidence type="ECO:0000256" key="1">
    <source>
        <dbReference type="SAM" id="Phobius"/>
    </source>
</evidence>
<sequence length="409" mass="44948">MDNWFKSKWFVRIISLAFAILLYVFVSLTLYDSESENDSRIPDGSDDLETIEKFPVDIQIDEEKYVVSGVPEYVTVQLQGNPGVLVPAVRQPSFDVYVDLEGIGAGEHTVELEYSNVPNNLGVYIEPKELDIVIEERASEEFNVNVDFLNTDELSEGFEIGSSEVEPKSVTITSSKKIIDQIGIVKVFVDVAGLDESIESREVPVNVYDSQGNELNVNIEPENVVVSAELLNPSKMVPVAVPTTGELPKEYVLSSIKANIEEVEIFATSSVLEGIDKVTTEDINLSEITESQTIEAKLALPEGTSVPETKTVEVEVELKRTKTIDDVAIDVENSGNGQDIEFTTPSDAIMNVVVAGSEESISELTKEDVQLFVDVEGLEEGEHQVPVTIKGPKNVTVKAEMEQVTIEIT</sequence>
<dbReference type="InterPro" id="IPR053154">
    <property type="entry name" value="c-di-AMP_regulator"/>
</dbReference>
<keyword evidence="3" id="KW-1185">Reference proteome</keyword>
<proteinExistence type="predicted"/>
<dbReference type="InterPro" id="IPR012505">
    <property type="entry name" value="YbbR"/>
</dbReference>
<dbReference type="KEGG" id="vne:CFK40_00615"/>
<accession>A0A221M7L8</accession>
<evidence type="ECO:0000313" key="3">
    <source>
        <dbReference type="Proteomes" id="UP000204391"/>
    </source>
</evidence>
<name>A0A221M7L8_9BACI</name>
<keyword evidence="1" id="KW-0812">Transmembrane</keyword>
<evidence type="ECO:0000313" key="2">
    <source>
        <dbReference type="EMBL" id="ASN03628.1"/>
    </source>
</evidence>
<dbReference type="PANTHER" id="PTHR37804">
    <property type="entry name" value="CDAA REGULATORY PROTEIN CDAR"/>
    <property type="match status" value="1"/>
</dbReference>
<dbReference type="RefSeq" id="WP_089530202.1">
    <property type="nucleotide sequence ID" value="NZ_CP022437.1"/>
</dbReference>
<dbReference type="Proteomes" id="UP000204391">
    <property type="component" value="Chromosome"/>
</dbReference>